<evidence type="ECO:0008006" key="5">
    <source>
        <dbReference type="Google" id="ProtNLM"/>
    </source>
</evidence>
<feature type="compositionally biased region" description="Basic and acidic residues" evidence="2">
    <location>
        <begin position="197"/>
        <end position="208"/>
    </location>
</feature>
<organism evidence="3 4">
    <name type="scientific">Jiangella aurantiaca</name>
    <dbReference type="NCBI Taxonomy" id="2530373"/>
    <lineage>
        <taxon>Bacteria</taxon>
        <taxon>Bacillati</taxon>
        <taxon>Actinomycetota</taxon>
        <taxon>Actinomycetes</taxon>
        <taxon>Jiangellales</taxon>
        <taxon>Jiangellaceae</taxon>
        <taxon>Jiangella</taxon>
    </lineage>
</organism>
<evidence type="ECO:0000256" key="1">
    <source>
        <dbReference type="ARBA" id="ARBA00022729"/>
    </source>
</evidence>
<sequence>MARHRRAQRPSRAGLVTMTVVVIAAGAVVSRADTWWPEAGPFVTEAEVGEPVHVEPVRVTVHGARAATVLADGLNDLDSEGVWIAVDVTAAALDQPAGISGMMLRDRRGREYASSNRVTNPMIGSTFDPRVPERGEVVFEVPSDALGRFTLVVSPDAPGRTVPRAEAEMPLRVDEAADEPLTPRSRDLAEGQADTGARPEADGPREPSVHAACPPTRNDTVCLHRRSDAMAAAG</sequence>
<feature type="region of interest" description="Disordered" evidence="2">
    <location>
        <begin position="170"/>
        <end position="219"/>
    </location>
</feature>
<evidence type="ECO:0000313" key="3">
    <source>
        <dbReference type="EMBL" id="TDD65003.1"/>
    </source>
</evidence>
<evidence type="ECO:0000313" key="4">
    <source>
        <dbReference type="Proteomes" id="UP000295217"/>
    </source>
</evidence>
<accession>A0A4R4ZZY5</accession>
<proteinExistence type="predicted"/>
<protein>
    <recommendedName>
        <fullName evidence="5">DUF4352 domain-containing protein</fullName>
    </recommendedName>
</protein>
<gene>
    <name evidence="3" type="ORF">E1262_26505</name>
</gene>
<comment type="caution">
    <text evidence="3">The sequence shown here is derived from an EMBL/GenBank/DDBJ whole genome shotgun (WGS) entry which is preliminary data.</text>
</comment>
<dbReference type="RefSeq" id="WP_132107317.1">
    <property type="nucleotide sequence ID" value="NZ_SMLB01000058.1"/>
</dbReference>
<dbReference type="EMBL" id="SMLB01000058">
    <property type="protein sequence ID" value="TDD65003.1"/>
    <property type="molecule type" value="Genomic_DNA"/>
</dbReference>
<dbReference type="Proteomes" id="UP000295217">
    <property type="component" value="Unassembled WGS sequence"/>
</dbReference>
<dbReference type="Gene3D" id="2.60.40.1240">
    <property type="match status" value="1"/>
</dbReference>
<dbReference type="InterPro" id="IPR029050">
    <property type="entry name" value="Immunoprotect_excell_Ig-like"/>
</dbReference>
<reference evidence="3 4" key="1">
    <citation type="submission" date="2019-02" db="EMBL/GenBank/DDBJ databases">
        <title>Draft genome sequences of novel Actinobacteria.</title>
        <authorList>
            <person name="Sahin N."/>
            <person name="Ay H."/>
            <person name="Saygin H."/>
        </authorList>
    </citation>
    <scope>NUCLEOTIDE SEQUENCE [LARGE SCALE GENOMIC DNA]</scope>
    <source>
        <strain evidence="3 4">8K307</strain>
    </source>
</reference>
<dbReference type="AlphaFoldDB" id="A0A4R4ZZY5"/>
<keyword evidence="4" id="KW-1185">Reference proteome</keyword>
<keyword evidence="1" id="KW-0732">Signal</keyword>
<dbReference type="OrthoDB" id="5189401at2"/>
<evidence type="ECO:0000256" key="2">
    <source>
        <dbReference type="SAM" id="MobiDB-lite"/>
    </source>
</evidence>
<name>A0A4R4ZZY5_9ACTN</name>